<feature type="compositionally biased region" description="Low complexity" evidence="1">
    <location>
        <begin position="226"/>
        <end position="236"/>
    </location>
</feature>
<name>A0A840NP49_9PSEU</name>
<evidence type="ECO:0000256" key="1">
    <source>
        <dbReference type="SAM" id="MobiDB-lite"/>
    </source>
</evidence>
<organism evidence="2 3">
    <name type="scientific">Saccharopolyspora gloriosae</name>
    <dbReference type="NCBI Taxonomy" id="455344"/>
    <lineage>
        <taxon>Bacteria</taxon>
        <taxon>Bacillati</taxon>
        <taxon>Actinomycetota</taxon>
        <taxon>Actinomycetes</taxon>
        <taxon>Pseudonocardiales</taxon>
        <taxon>Pseudonocardiaceae</taxon>
        <taxon>Saccharopolyspora</taxon>
    </lineage>
</organism>
<evidence type="ECO:0000313" key="3">
    <source>
        <dbReference type="Proteomes" id="UP000580474"/>
    </source>
</evidence>
<dbReference type="EMBL" id="JACHIV010000001">
    <property type="protein sequence ID" value="MBB5072881.1"/>
    <property type="molecule type" value="Genomic_DNA"/>
</dbReference>
<proteinExistence type="predicted"/>
<evidence type="ECO:0000313" key="2">
    <source>
        <dbReference type="EMBL" id="MBB5072881.1"/>
    </source>
</evidence>
<dbReference type="RefSeq" id="WP_184484525.1">
    <property type="nucleotide sequence ID" value="NZ_JACHIV010000001.1"/>
</dbReference>
<feature type="region of interest" description="Disordered" evidence="1">
    <location>
        <begin position="104"/>
        <end position="241"/>
    </location>
</feature>
<keyword evidence="3" id="KW-1185">Reference proteome</keyword>
<feature type="compositionally biased region" description="Pro residues" evidence="1">
    <location>
        <begin position="215"/>
        <end position="225"/>
    </location>
</feature>
<comment type="caution">
    <text evidence="2">The sequence shown here is derived from an EMBL/GenBank/DDBJ whole genome shotgun (WGS) entry which is preliminary data.</text>
</comment>
<feature type="compositionally biased region" description="Basic and acidic residues" evidence="1">
    <location>
        <begin position="190"/>
        <end position="208"/>
    </location>
</feature>
<reference evidence="2 3" key="1">
    <citation type="submission" date="2020-08" db="EMBL/GenBank/DDBJ databases">
        <title>Sequencing the genomes of 1000 actinobacteria strains.</title>
        <authorList>
            <person name="Klenk H.-P."/>
        </authorList>
    </citation>
    <scope>NUCLEOTIDE SEQUENCE [LARGE SCALE GENOMIC DNA]</scope>
    <source>
        <strain evidence="2 3">DSM 45582</strain>
    </source>
</reference>
<gene>
    <name evidence="2" type="ORF">BJ969_005969</name>
</gene>
<feature type="compositionally biased region" description="Basic and acidic residues" evidence="1">
    <location>
        <begin position="130"/>
        <end position="152"/>
    </location>
</feature>
<dbReference type="Proteomes" id="UP000580474">
    <property type="component" value="Unassembled WGS sequence"/>
</dbReference>
<dbReference type="AlphaFoldDB" id="A0A840NP49"/>
<accession>A0A840NP49</accession>
<feature type="region of interest" description="Disordered" evidence="1">
    <location>
        <begin position="50"/>
        <end position="87"/>
    </location>
</feature>
<protein>
    <submittedName>
        <fullName evidence="2">Uncharacterized protein</fullName>
    </submittedName>
</protein>
<sequence length="283" mass="28072">MRAWTARSLAVAGITGGAWLLGAGLATAAPSAPQVHLSTVPAVAVTAPAVEAEPESDGGDETRPGSAAEPGSASVTAAETNTAHDEPTAANEVAELVGGIASDVHSRLGPVGDPEVTDPVESSLTEPDADPPRPAERHPGTDAPRRSDHDGGAPRPTAPRLSDPALPPAPAAGPIAVESEHLADGTGTDHASRDRGSPAPHAHGDRGHPTTSTPQPVPPACPPTAPVATATAAPTGPGHGLRWTHAILPTQPCLPGPVRAAGGHVETVALRGIALIEPSASPD</sequence>